<accession>A0A9D4I4C3</accession>
<dbReference type="AlphaFoldDB" id="A0A9D4I4C3"/>
<reference evidence="2" key="1">
    <citation type="journal article" date="2019" name="bioRxiv">
        <title>The Genome of the Zebra Mussel, Dreissena polymorpha: A Resource for Invasive Species Research.</title>
        <authorList>
            <person name="McCartney M.A."/>
            <person name="Auch B."/>
            <person name="Kono T."/>
            <person name="Mallez S."/>
            <person name="Zhang Y."/>
            <person name="Obille A."/>
            <person name="Becker A."/>
            <person name="Abrahante J.E."/>
            <person name="Garbe J."/>
            <person name="Badalamenti J.P."/>
            <person name="Herman A."/>
            <person name="Mangelson H."/>
            <person name="Liachko I."/>
            <person name="Sullivan S."/>
            <person name="Sone E.D."/>
            <person name="Koren S."/>
            <person name="Silverstein K.A.T."/>
            <person name="Beckman K.B."/>
            <person name="Gohl D.M."/>
        </authorList>
    </citation>
    <scope>NUCLEOTIDE SEQUENCE</scope>
    <source>
        <strain evidence="2">Duluth1</strain>
        <tissue evidence="2">Whole animal</tissue>
    </source>
</reference>
<feature type="chain" id="PRO_5039480275" evidence="1">
    <location>
        <begin position="20"/>
        <end position="67"/>
    </location>
</feature>
<proteinExistence type="predicted"/>
<evidence type="ECO:0000313" key="3">
    <source>
        <dbReference type="Proteomes" id="UP000828390"/>
    </source>
</evidence>
<feature type="signal peptide" evidence="1">
    <location>
        <begin position="1"/>
        <end position="19"/>
    </location>
</feature>
<keyword evidence="1" id="KW-0732">Signal</keyword>
<gene>
    <name evidence="2" type="ORF">DPMN_182159</name>
</gene>
<name>A0A9D4I4C3_DREPO</name>
<dbReference type="EMBL" id="JAIWYP010000010">
    <property type="protein sequence ID" value="KAH3747730.1"/>
    <property type="molecule type" value="Genomic_DNA"/>
</dbReference>
<sequence>MSLLIYLGSVILLTNGGQGDLTWDNVYGMLPAKLDNLIFEQVIVKKEVKDLMTSTRSAGDLLGKEAQ</sequence>
<keyword evidence="3" id="KW-1185">Reference proteome</keyword>
<reference evidence="2" key="2">
    <citation type="submission" date="2020-11" db="EMBL/GenBank/DDBJ databases">
        <authorList>
            <person name="McCartney M.A."/>
            <person name="Auch B."/>
            <person name="Kono T."/>
            <person name="Mallez S."/>
            <person name="Becker A."/>
            <person name="Gohl D.M."/>
            <person name="Silverstein K.A.T."/>
            <person name="Koren S."/>
            <person name="Bechman K.B."/>
            <person name="Herman A."/>
            <person name="Abrahante J.E."/>
            <person name="Garbe J."/>
        </authorList>
    </citation>
    <scope>NUCLEOTIDE SEQUENCE</scope>
    <source>
        <strain evidence="2">Duluth1</strain>
        <tissue evidence="2">Whole animal</tissue>
    </source>
</reference>
<protein>
    <submittedName>
        <fullName evidence="2">Uncharacterized protein</fullName>
    </submittedName>
</protein>
<comment type="caution">
    <text evidence="2">The sequence shown here is derived from an EMBL/GenBank/DDBJ whole genome shotgun (WGS) entry which is preliminary data.</text>
</comment>
<dbReference type="Proteomes" id="UP000828390">
    <property type="component" value="Unassembled WGS sequence"/>
</dbReference>
<evidence type="ECO:0000313" key="2">
    <source>
        <dbReference type="EMBL" id="KAH3747730.1"/>
    </source>
</evidence>
<organism evidence="2 3">
    <name type="scientific">Dreissena polymorpha</name>
    <name type="common">Zebra mussel</name>
    <name type="synonym">Mytilus polymorpha</name>
    <dbReference type="NCBI Taxonomy" id="45954"/>
    <lineage>
        <taxon>Eukaryota</taxon>
        <taxon>Metazoa</taxon>
        <taxon>Spiralia</taxon>
        <taxon>Lophotrochozoa</taxon>
        <taxon>Mollusca</taxon>
        <taxon>Bivalvia</taxon>
        <taxon>Autobranchia</taxon>
        <taxon>Heteroconchia</taxon>
        <taxon>Euheterodonta</taxon>
        <taxon>Imparidentia</taxon>
        <taxon>Neoheterodontei</taxon>
        <taxon>Myida</taxon>
        <taxon>Dreissenoidea</taxon>
        <taxon>Dreissenidae</taxon>
        <taxon>Dreissena</taxon>
    </lineage>
</organism>
<evidence type="ECO:0000256" key="1">
    <source>
        <dbReference type="SAM" id="SignalP"/>
    </source>
</evidence>